<organism evidence="2">
    <name type="scientific">marine metagenome</name>
    <dbReference type="NCBI Taxonomy" id="408172"/>
    <lineage>
        <taxon>unclassified sequences</taxon>
        <taxon>metagenomes</taxon>
        <taxon>ecological metagenomes</taxon>
    </lineage>
</organism>
<accession>A0A382TKR1</accession>
<reference evidence="2" key="1">
    <citation type="submission" date="2018-05" db="EMBL/GenBank/DDBJ databases">
        <authorList>
            <person name="Lanie J.A."/>
            <person name="Ng W.-L."/>
            <person name="Kazmierczak K.M."/>
            <person name="Andrzejewski T.M."/>
            <person name="Davidsen T.M."/>
            <person name="Wayne K.J."/>
            <person name="Tettelin H."/>
            <person name="Glass J.I."/>
            <person name="Rusch D."/>
            <person name="Podicherti R."/>
            <person name="Tsui H.-C.T."/>
            <person name="Winkler M.E."/>
        </authorList>
    </citation>
    <scope>NUCLEOTIDE SEQUENCE</scope>
</reference>
<evidence type="ECO:0000313" key="2">
    <source>
        <dbReference type="EMBL" id="SVD22028.1"/>
    </source>
</evidence>
<feature type="non-terminal residue" evidence="2">
    <location>
        <position position="1"/>
    </location>
</feature>
<sequence>QNTLLSESLARTERRLKDAQALRGKPRDQVDPNLIDQLKSQNAMLSTELDKLKQQLAQLATRPKDDVKTLAEWKTKLRTQGLMNILPTPAQIAASIGKPHDKVDRIPSGTGDEAIFIWRDFVKVDLEIHTIDGKIETITYDK</sequence>
<feature type="coiled-coil region" evidence="1">
    <location>
        <begin position="2"/>
        <end position="62"/>
    </location>
</feature>
<gene>
    <name evidence="2" type="ORF">METZ01_LOCUS374882</name>
</gene>
<evidence type="ECO:0000256" key="1">
    <source>
        <dbReference type="SAM" id="Coils"/>
    </source>
</evidence>
<protein>
    <submittedName>
        <fullName evidence="2">Uncharacterized protein</fullName>
    </submittedName>
</protein>
<name>A0A382TKR1_9ZZZZ</name>
<keyword evidence="1" id="KW-0175">Coiled coil</keyword>
<proteinExistence type="predicted"/>
<dbReference type="EMBL" id="UINC01136960">
    <property type="protein sequence ID" value="SVD22028.1"/>
    <property type="molecule type" value="Genomic_DNA"/>
</dbReference>
<dbReference type="AlphaFoldDB" id="A0A382TKR1"/>